<feature type="region of interest" description="Disordered" evidence="5">
    <location>
        <begin position="39"/>
        <end position="62"/>
    </location>
</feature>
<gene>
    <name evidence="7" type="ORF">LPJ53_005906</name>
</gene>
<evidence type="ECO:0000313" key="7">
    <source>
        <dbReference type="EMBL" id="KAJ1719310.1"/>
    </source>
</evidence>
<keyword evidence="3" id="KW-0547">Nucleotide-binding</keyword>
<organism evidence="7 8">
    <name type="scientific">Coemansia erecta</name>
    <dbReference type="NCBI Taxonomy" id="147472"/>
    <lineage>
        <taxon>Eukaryota</taxon>
        <taxon>Fungi</taxon>
        <taxon>Fungi incertae sedis</taxon>
        <taxon>Zoopagomycota</taxon>
        <taxon>Kickxellomycotina</taxon>
        <taxon>Kickxellomycetes</taxon>
        <taxon>Kickxellales</taxon>
        <taxon>Kickxellaceae</taxon>
        <taxon>Coemansia</taxon>
    </lineage>
</organism>
<evidence type="ECO:0000256" key="4">
    <source>
        <dbReference type="ARBA" id="ARBA00022840"/>
    </source>
</evidence>
<dbReference type="EMBL" id="JANBOJ010000429">
    <property type="protein sequence ID" value="KAJ1719310.1"/>
    <property type="molecule type" value="Genomic_DNA"/>
</dbReference>
<dbReference type="CDD" id="cd13970">
    <property type="entry name" value="ABC1_ADCK3"/>
    <property type="match status" value="1"/>
</dbReference>
<dbReference type="Proteomes" id="UP001149813">
    <property type="component" value="Unassembled WGS sequence"/>
</dbReference>
<comment type="caution">
    <text evidence="7">The sequence shown here is derived from an EMBL/GenBank/DDBJ whole genome shotgun (WGS) entry which is preliminary data.</text>
</comment>
<proteinExistence type="inferred from homology"/>
<evidence type="ECO:0000256" key="1">
    <source>
        <dbReference type="ARBA" id="ARBA00009670"/>
    </source>
</evidence>
<dbReference type="Pfam" id="PF03109">
    <property type="entry name" value="ABC1"/>
    <property type="match status" value="1"/>
</dbReference>
<keyword evidence="8" id="KW-1185">Reference proteome</keyword>
<dbReference type="InterPro" id="IPR011009">
    <property type="entry name" value="Kinase-like_dom_sf"/>
</dbReference>
<reference evidence="7" key="1">
    <citation type="submission" date="2022-07" db="EMBL/GenBank/DDBJ databases">
        <title>Phylogenomic reconstructions and comparative analyses of Kickxellomycotina fungi.</title>
        <authorList>
            <person name="Reynolds N.K."/>
            <person name="Stajich J.E."/>
            <person name="Barry K."/>
            <person name="Grigoriev I.V."/>
            <person name="Crous P."/>
            <person name="Smith M.E."/>
        </authorList>
    </citation>
    <scope>NUCLEOTIDE SEQUENCE</scope>
    <source>
        <strain evidence="7">NBRC 32514</strain>
    </source>
</reference>
<sequence>MALADAYLVLRATKRVARLVVREAVSGVEEHVRTSSLFSTGIPQAQDAAPGSEGSPTDTFNGAWIGKGTPQPLSSSGLCGPPICLHPGSLDRSHLLRSIKQSQAGIRIATADLSYLRLYVPPPLICLRGEQLQLPADKPYIDTPDDEIGSEKRAELQAASMPSTRVSRLFHYGSLAVGIGFGALGEATRRWSGIGSSSSSSSESTSSVFLTKSNMDRIVDKLSRMRGAALKLGQMLSIQDSKSMSPEITEVLQRVQNSANYVPISQIDKSLRKEIGQQWREGFSNFNDTPFAAASIGQVHEAELNPQLQTEHQMTKVAVKVQYPGVANSIDSDLNNMQSLLMMSKLLPRGMYLENTIKVARKELHWECDYKREAEAMIHFGQLLADDPVFVVPRLVPELSSKMVLTAEYMEGEHMKMAQSLSQEVRDYIGTNIMRLCLQELFEFEFMQTDPNWANFLYNAQTKKIALLDFGASRAFDKSFLDKYLMTLKAAMEGDREACRHWSTELGFLTGYEADIMTQAHVDSVLEIGKPFAAGGLYDFGSQTVSDNVRSAIPVMLRHRLTPPPDETYSLHRKLSGAFLLCIRLRARVPCQDLFKAITSKYTFGDGSQLSYE</sequence>
<comment type="similarity">
    <text evidence="1">Belongs to the protein kinase superfamily. ADCK protein kinase family.</text>
</comment>
<evidence type="ECO:0000256" key="5">
    <source>
        <dbReference type="SAM" id="MobiDB-lite"/>
    </source>
</evidence>
<evidence type="ECO:0000313" key="8">
    <source>
        <dbReference type="Proteomes" id="UP001149813"/>
    </source>
</evidence>
<keyword evidence="2" id="KW-0808">Transferase</keyword>
<evidence type="ECO:0000256" key="2">
    <source>
        <dbReference type="ARBA" id="ARBA00022679"/>
    </source>
</evidence>
<name>A0A9W7XWG2_9FUNG</name>
<feature type="domain" description="ABC1 atypical kinase-like" evidence="6">
    <location>
        <begin position="254"/>
        <end position="500"/>
    </location>
</feature>
<dbReference type="InterPro" id="IPR051409">
    <property type="entry name" value="Atypical_kinase_ADCK"/>
</dbReference>
<protein>
    <recommendedName>
        <fullName evidence="6">ABC1 atypical kinase-like domain-containing protein</fullName>
    </recommendedName>
</protein>
<dbReference type="GO" id="GO:0016740">
    <property type="term" value="F:transferase activity"/>
    <property type="evidence" value="ECO:0007669"/>
    <property type="project" value="UniProtKB-KW"/>
</dbReference>
<dbReference type="InterPro" id="IPR004147">
    <property type="entry name" value="ABC1_dom"/>
</dbReference>
<accession>A0A9W7XWG2</accession>
<dbReference type="SUPFAM" id="SSF56112">
    <property type="entry name" value="Protein kinase-like (PK-like)"/>
    <property type="match status" value="1"/>
</dbReference>
<dbReference type="PANTHER" id="PTHR43851">
    <property type="match status" value="1"/>
</dbReference>
<dbReference type="PANTHER" id="PTHR43851:SF3">
    <property type="entry name" value="COENZYME Q8"/>
    <property type="match status" value="1"/>
</dbReference>
<evidence type="ECO:0000259" key="6">
    <source>
        <dbReference type="Pfam" id="PF03109"/>
    </source>
</evidence>
<evidence type="ECO:0000256" key="3">
    <source>
        <dbReference type="ARBA" id="ARBA00022741"/>
    </source>
</evidence>
<dbReference type="GO" id="GO:0005524">
    <property type="term" value="F:ATP binding"/>
    <property type="evidence" value="ECO:0007669"/>
    <property type="project" value="UniProtKB-KW"/>
</dbReference>
<keyword evidence="4" id="KW-0067">ATP-binding</keyword>
<dbReference type="OrthoDB" id="201153at2759"/>
<dbReference type="GO" id="GO:0006744">
    <property type="term" value="P:ubiquinone biosynthetic process"/>
    <property type="evidence" value="ECO:0007669"/>
    <property type="project" value="TreeGrafter"/>
</dbReference>
<dbReference type="AlphaFoldDB" id="A0A9W7XWG2"/>
<dbReference type="InterPro" id="IPR034646">
    <property type="entry name" value="ADCK3_dom"/>
</dbReference>